<comment type="function">
    <text evidence="5">A key translational regulator that binds mRNA to regulate translation initiation and/or mRNA stability. Mediates global changes in gene expression, shifting from rapid growth to stress survival by linking envelope stress, the stringent response and the catabolite repression systems. Usually binds in the 5'-UTR; binding at or near the Shine-Dalgarno sequence prevents ribosome-binding, repressing translation, binding elsewhere in the 5'-UTR can activate translation and/or stabilize the mRNA. Its function is antagonized by small RNA(s).</text>
</comment>
<dbReference type="InterPro" id="IPR003751">
    <property type="entry name" value="CsrA"/>
</dbReference>
<comment type="caution">
    <text evidence="6">The sequence shown here is derived from an EMBL/GenBank/DDBJ whole genome shotgun (WGS) entry which is preliminary data.</text>
</comment>
<keyword evidence="2 5" id="KW-0810">Translation regulation</keyword>
<keyword evidence="3 5" id="KW-0694">RNA-binding</keyword>
<evidence type="ECO:0000256" key="5">
    <source>
        <dbReference type="HAMAP-Rule" id="MF_00167"/>
    </source>
</evidence>
<comment type="similarity">
    <text evidence="5">Belongs to the CsrA/RsmA family.</text>
</comment>
<dbReference type="RefSeq" id="WP_192554607.1">
    <property type="nucleotide sequence ID" value="NZ_JACZZA010000002.1"/>
</dbReference>
<dbReference type="Gene3D" id="2.60.40.4380">
    <property type="entry name" value="Translational regulator CsrA"/>
    <property type="match status" value="1"/>
</dbReference>
<organism evidence="6 7">
    <name type="scientific">Dyella acidiphila</name>
    <dbReference type="NCBI Taxonomy" id="2775866"/>
    <lineage>
        <taxon>Bacteria</taxon>
        <taxon>Pseudomonadati</taxon>
        <taxon>Pseudomonadota</taxon>
        <taxon>Gammaproteobacteria</taxon>
        <taxon>Lysobacterales</taxon>
        <taxon>Rhodanobacteraceae</taxon>
        <taxon>Dyella</taxon>
    </lineage>
</organism>
<name>A0ABR9G6R2_9GAMM</name>
<dbReference type="PANTHER" id="PTHR34984">
    <property type="entry name" value="CARBON STORAGE REGULATOR"/>
    <property type="match status" value="1"/>
</dbReference>
<dbReference type="PANTHER" id="PTHR34984:SF1">
    <property type="entry name" value="CARBON STORAGE REGULATOR"/>
    <property type="match status" value="1"/>
</dbReference>
<dbReference type="NCBIfam" id="TIGR00202">
    <property type="entry name" value="csrA"/>
    <property type="match status" value="1"/>
</dbReference>
<keyword evidence="4 5" id="KW-0010">Activator</keyword>
<evidence type="ECO:0000313" key="6">
    <source>
        <dbReference type="EMBL" id="MBE1159742.1"/>
    </source>
</evidence>
<gene>
    <name evidence="5 6" type="primary">csrA</name>
    <name evidence="6" type="ORF">IGX34_05050</name>
</gene>
<comment type="subcellular location">
    <subcellularLocation>
        <location evidence="5">Cytoplasm</location>
    </subcellularLocation>
</comment>
<accession>A0ABR9G6R2</accession>
<dbReference type="Pfam" id="PF02599">
    <property type="entry name" value="CsrA"/>
    <property type="match status" value="1"/>
</dbReference>
<reference evidence="6 7" key="1">
    <citation type="submission" date="2020-09" db="EMBL/GenBank/DDBJ databases">
        <title>Dyella sp. 7MK23 isolated from forest soil.</title>
        <authorList>
            <person name="Fu J."/>
        </authorList>
    </citation>
    <scope>NUCLEOTIDE SEQUENCE [LARGE SCALE GENOMIC DNA]</scope>
    <source>
        <strain evidence="6 7">7MK23</strain>
    </source>
</reference>
<comment type="subunit">
    <text evidence="5">Homodimer; the beta-strands of each monomer intercalate to form a hydrophobic core, while the alpha-helices form wings that extend away from the core.</text>
</comment>
<keyword evidence="7" id="KW-1185">Reference proteome</keyword>
<evidence type="ECO:0000256" key="4">
    <source>
        <dbReference type="ARBA" id="ARBA00023159"/>
    </source>
</evidence>
<dbReference type="InterPro" id="IPR036107">
    <property type="entry name" value="CsrA_sf"/>
</dbReference>
<protein>
    <recommendedName>
        <fullName evidence="5">Translational regulator CsrA</fullName>
    </recommendedName>
    <alternativeName>
        <fullName evidence="5">Carbon storage regulator</fullName>
    </alternativeName>
</protein>
<keyword evidence="1 5" id="KW-0963">Cytoplasm</keyword>
<proteinExistence type="inferred from homology"/>
<dbReference type="NCBIfam" id="NF002469">
    <property type="entry name" value="PRK01712.1"/>
    <property type="match status" value="1"/>
</dbReference>
<evidence type="ECO:0000256" key="1">
    <source>
        <dbReference type="ARBA" id="ARBA00022490"/>
    </source>
</evidence>
<evidence type="ECO:0000256" key="3">
    <source>
        <dbReference type="ARBA" id="ARBA00022884"/>
    </source>
</evidence>
<dbReference type="Proteomes" id="UP000651010">
    <property type="component" value="Unassembled WGS sequence"/>
</dbReference>
<dbReference type="EMBL" id="JACZZA010000002">
    <property type="protein sequence ID" value="MBE1159742.1"/>
    <property type="molecule type" value="Genomic_DNA"/>
</dbReference>
<dbReference type="HAMAP" id="MF_00167">
    <property type="entry name" value="CsrA"/>
    <property type="match status" value="1"/>
</dbReference>
<evidence type="ECO:0000313" key="7">
    <source>
        <dbReference type="Proteomes" id="UP000651010"/>
    </source>
</evidence>
<dbReference type="SUPFAM" id="SSF117130">
    <property type="entry name" value="CsrA-like"/>
    <property type="match status" value="1"/>
</dbReference>
<keyword evidence="5" id="KW-0678">Repressor</keyword>
<sequence length="68" mass="7288">MLILTRRVGETLMIGDEVTVTVLGVKGNQVRIGINAPKNVAVHREEIYQRIKGENENEGGSSGSPGAQ</sequence>
<evidence type="ECO:0000256" key="2">
    <source>
        <dbReference type="ARBA" id="ARBA00022845"/>
    </source>
</evidence>